<feature type="transmembrane region" description="Helical" evidence="6">
    <location>
        <begin position="162"/>
        <end position="184"/>
    </location>
</feature>
<evidence type="ECO:0000313" key="7">
    <source>
        <dbReference type="EMBL" id="CAH0550524.1"/>
    </source>
</evidence>
<evidence type="ECO:0000256" key="2">
    <source>
        <dbReference type="ARBA" id="ARBA00022692"/>
    </source>
</evidence>
<accession>A0A9P0AVF5</accession>
<reference evidence="7" key="1">
    <citation type="submission" date="2021-12" db="EMBL/GenBank/DDBJ databases">
        <authorList>
            <person name="King R."/>
        </authorList>
    </citation>
    <scope>NUCLEOTIDE SEQUENCE</scope>
</reference>
<dbReference type="OrthoDB" id="420606at2759"/>
<evidence type="ECO:0000256" key="6">
    <source>
        <dbReference type="SAM" id="Phobius"/>
    </source>
</evidence>
<feature type="transmembrane region" description="Helical" evidence="6">
    <location>
        <begin position="225"/>
        <end position="244"/>
    </location>
</feature>
<evidence type="ECO:0000256" key="5">
    <source>
        <dbReference type="ARBA" id="ARBA00038268"/>
    </source>
</evidence>
<feature type="transmembrane region" description="Helical" evidence="6">
    <location>
        <begin position="304"/>
        <end position="325"/>
    </location>
</feature>
<keyword evidence="4 6" id="KW-0472">Membrane</keyword>
<keyword evidence="2 6" id="KW-0812">Transmembrane</keyword>
<dbReference type="Proteomes" id="UP001154078">
    <property type="component" value="Chromosome 2"/>
</dbReference>
<dbReference type="Pfam" id="PF03062">
    <property type="entry name" value="MBOAT"/>
    <property type="match status" value="1"/>
</dbReference>
<keyword evidence="3 6" id="KW-1133">Transmembrane helix</keyword>
<dbReference type="GO" id="GO:0016020">
    <property type="term" value="C:membrane"/>
    <property type="evidence" value="ECO:0007669"/>
    <property type="project" value="UniProtKB-SubCell"/>
</dbReference>
<evidence type="ECO:0000256" key="3">
    <source>
        <dbReference type="ARBA" id="ARBA00022989"/>
    </source>
</evidence>
<gene>
    <name evidence="7" type="ORF">MELIAE_LOCUS3319</name>
</gene>
<evidence type="ECO:0000313" key="8">
    <source>
        <dbReference type="Proteomes" id="UP001154078"/>
    </source>
</evidence>
<keyword evidence="8" id="KW-1185">Reference proteome</keyword>
<name>A0A9P0AVF5_BRAAE</name>
<feature type="transmembrane region" description="Helical" evidence="6">
    <location>
        <begin position="403"/>
        <end position="424"/>
    </location>
</feature>
<sequence>MKTTDKECEVKKINMKNTRWKICLICERLTLEKWFYFSVWVGSIMYGIYYFAKSSNDFFRNYVDYYDDFEEGTFLNRKRDQSDGEFEEISSIFKQFGTLMFASLIIFEIQRKFTNNKEFLKLTQIFISFYGLIHNFGFKYFFVLLSQPLIYTAIVYNFKNKAPLYILVVFNIIWSKWMFTMFIIHKVFDELSIIVAFVGYGWSILKCSCFYFESNVVTKSTFIDLLEFVFYLPTFFYGPILMYTDYEEKYNFEKYKPLRERALSLLKNGLRILFWYVFTYILLHYLYISAMRVEALYDFDSTSLYAYGFLMGTYFQLKYLILYGIGTMFASFYNIPVPALPRCIGRIHLYSDMWKYFDVGLYHYLVKYIYKPSLFSKSFLNKIFSGALTFIFIWCWHGMTHQIFLWSMYNFLVIIIENVGIALYQTEFVKGLEQTFGQFYFQKLKHFCIGCLMILNSISNFHFLGSTEVANVFFERIYRDPIQKTAILIFLLFSLSEFSDTIRDVPAAVM</sequence>
<dbReference type="PANTHER" id="PTHR13285">
    <property type="entry name" value="ACYLTRANSFERASE"/>
    <property type="match status" value="1"/>
</dbReference>
<dbReference type="PANTHER" id="PTHR13285:SF18">
    <property type="entry name" value="PROTEIN-CYSTEINE N-PALMITOYLTRANSFERASE RASP"/>
    <property type="match status" value="1"/>
</dbReference>
<feature type="transmembrane region" description="Helical" evidence="6">
    <location>
        <begin position="265"/>
        <end position="288"/>
    </location>
</feature>
<dbReference type="GO" id="GO:0016409">
    <property type="term" value="F:palmitoyltransferase activity"/>
    <property type="evidence" value="ECO:0007669"/>
    <property type="project" value="TreeGrafter"/>
</dbReference>
<dbReference type="AlphaFoldDB" id="A0A9P0AVF5"/>
<comment type="subcellular location">
    <subcellularLocation>
        <location evidence="1">Membrane</location>
        <topology evidence="1">Multi-pass membrane protein</topology>
    </subcellularLocation>
</comment>
<dbReference type="InterPro" id="IPR004299">
    <property type="entry name" value="MBOAT_fam"/>
</dbReference>
<comment type="similarity">
    <text evidence="5">Belongs to the membrane-bound acyltransferase family. HHAT subfamily.</text>
</comment>
<evidence type="ECO:0000256" key="1">
    <source>
        <dbReference type="ARBA" id="ARBA00004141"/>
    </source>
</evidence>
<feature type="transmembrane region" description="Helical" evidence="6">
    <location>
        <begin position="34"/>
        <end position="52"/>
    </location>
</feature>
<feature type="transmembrane region" description="Helical" evidence="6">
    <location>
        <begin position="191"/>
        <end position="213"/>
    </location>
</feature>
<feature type="transmembrane region" description="Helical" evidence="6">
    <location>
        <begin position="119"/>
        <end position="142"/>
    </location>
</feature>
<feature type="transmembrane region" description="Helical" evidence="6">
    <location>
        <begin position="379"/>
        <end position="397"/>
    </location>
</feature>
<protein>
    <submittedName>
        <fullName evidence="7">Uncharacterized protein</fullName>
    </submittedName>
</protein>
<dbReference type="EMBL" id="OV121133">
    <property type="protein sequence ID" value="CAH0550524.1"/>
    <property type="molecule type" value="Genomic_DNA"/>
</dbReference>
<organism evidence="7 8">
    <name type="scientific">Brassicogethes aeneus</name>
    <name type="common">Rape pollen beetle</name>
    <name type="synonym">Meligethes aeneus</name>
    <dbReference type="NCBI Taxonomy" id="1431903"/>
    <lineage>
        <taxon>Eukaryota</taxon>
        <taxon>Metazoa</taxon>
        <taxon>Ecdysozoa</taxon>
        <taxon>Arthropoda</taxon>
        <taxon>Hexapoda</taxon>
        <taxon>Insecta</taxon>
        <taxon>Pterygota</taxon>
        <taxon>Neoptera</taxon>
        <taxon>Endopterygota</taxon>
        <taxon>Coleoptera</taxon>
        <taxon>Polyphaga</taxon>
        <taxon>Cucujiformia</taxon>
        <taxon>Nitidulidae</taxon>
        <taxon>Meligethinae</taxon>
        <taxon>Brassicogethes</taxon>
    </lineage>
</organism>
<dbReference type="GO" id="GO:0005783">
    <property type="term" value="C:endoplasmic reticulum"/>
    <property type="evidence" value="ECO:0007669"/>
    <property type="project" value="TreeGrafter"/>
</dbReference>
<proteinExistence type="inferred from homology"/>
<evidence type="ECO:0000256" key="4">
    <source>
        <dbReference type="ARBA" id="ARBA00023136"/>
    </source>
</evidence>
<dbReference type="InterPro" id="IPR051085">
    <property type="entry name" value="MB_O-acyltransferase"/>
</dbReference>